<sequence>MKVADAALAQDLPRLRALQQHLDAQRLHLPLFGTNRYVRQDQALLSRLFERQRAGLAPGALKAALLVKGRQGA</sequence>
<proteinExistence type="predicted"/>
<dbReference type="EMBL" id="JAGQDG010000004">
    <property type="protein sequence ID" value="MBQ0935910.1"/>
    <property type="molecule type" value="Genomic_DNA"/>
</dbReference>
<protein>
    <submittedName>
        <fullName evidence="1">Uncharacterized protein</fullName>
    </submittedName>
</protein>
<evidence type="ECO:0000313" key="2">
    <source>
        <dbReference type="Proteomes" id="UP000672097"/>
    </source>
</evidence>
<gene>
    <name evidence="1" type="ORF">KAK11_11285</name>
</gene>
<dbReference type="RefSeq" id="WP_210809228.1">
    <property type="nucleotide sequence ID" value="NZ_JAGQDG010000004.1"/>
</dbReference>
<evidence type="ECO:0000313" key="1">
    <source>
        <dbReference type="EMBL" id="MBQ0935910.1"/>
    </source>
</evidence>
<accession>A0ABS5DXN2</accession>
<dbReference type="Proteomes" id="UP000672097">
    <property type="component" value="Unassembled WGS sequence"/>
</dbReference>
<organism evidence="1 2">
    <name type="scientific">Ideonella paludis</name>
    <dbReference type="NCBI Taxonomy" id="1233411"/>
    <lineage>
        <taxon>Bacteria</taxon>
        <taxon>Pseudomonadati</taxon>
        <taxon>Pseudomonadota</taxon>
        <taxon>Betaproteobacteria</taxon>
        <taxon>Burkholderiales</taxon>
        <taxon>Sphaerotilaceae</taxon>
        <taxon>Ideonella</taxon>
    </lineage>
</organism>
<name>A0ABS5DXN2_9BURK</name>
<reference evidence="1 2" key="1">
    <citation type="submission" date="2021-04" db="EMBL/GenBank/DDBJ databases">
        <title>The genome sequence of type strain Ideonella paludis KCTC 32238.</title>
        <authorList>
            <person name="Liu Y."/>
        </authorList>
    </citation>
    <scope>NUCLEOTIDE SEQUENCE [LARGE SCALE GENOMIC DNA]</scope>
    <source>
        <strain evidence="1 2">KCTC 32238</strain>
    </source>
</reference>
<keyword evidence="2" id="KW-1185">Reference proteome</keyword>
<comment type="caution">
    <text evidence="1">The sequence shown here is derived from an EMBL/GenBank/DDBJ whole genome shotgun (WGS) entry which is preliminary data.</text>
</comment>